<sequence>MGNQSAVMLALLGAQRGGRTVAPGPLSLSHLLYFSTDPVAQPSIKASNTIVTENKDAVVLTCLTNDTGISIQWFFNNQSIWLTERMKLSQDNSTLTIDPVRREDAGDYQCEVSNLVSSSKSDLLRLEVKDSVAQPFIQASNTTVTENKDAVVLTCLTNDTEISIQWFFNNQSLWLTERMKLSQDNSTLTIDPVRREDAG</sequence>
<evidence type="ECO:0000313" key="6">
    <source>
        <dbReference type="Proteomes" id="UP000694910"/>
    </source>
</evidence>
<keyword evidence="4" id="KW-0393">Immunoglobulin domain</keyword>
<gene>
    <name evidence="7" type="primary">LOC101397744</name>
</gene>
<dbReference type="SMART" id="SM00409">
    <property type="entry name" value="IG"/>
    <property type="match status" value="1"/>
</dbReference>
<keyword evidence="3" id="KW-0325">Glycoprotein</keyword>
<evidence type="ECO:0000256" key="4">
    <source>
        <dbReference type="ARBA" id="ARBA00023319"/>
    </source>
</evidence>
<feature type="domain" description="Ig-like" evidence="5">
    <location>
        <begin position="42"/>
        <end position="127"/>
    </location>
</feature>
<dbReference type="InterPro" id="IPR003599">
    <property type="entry name" value="Ig_sub"/>
</dbReference>
<dbReference type="PROSITE" id="PS50835">
    <property type="entry name" value="IG_LIKE"/>
    <property type="match status" value="2"/>
</dbReference>
<reference evidence="7" key="1">
    <citation type="submission" date="2025-08" db="UniProtKB">
        <authorList>
            <consortium name="RefSeq"/>
        </authorList>
    </citation>
    <scope>IDENTIFICATION</scope>
</reference>
<name>A0ABM1C715_CERSS</name>
<protein>
    <submittedName>
        <fullName evidence="7">Carcinoembryonic antigen-related cell adhesion molecule 1-like</fullName>
    </submittedName>
</protein>
<keyword evidence="6" id="KW-1185">Reference proteome</keyword>
<feature type="domain" description="Ig-like" evidence="5">
    <location>
        <begin position="135"/>
        <end position="199"/>
    </location>
</feature>
<dbReference type="Gene3D" id="2.60.40.10">
    <property type="entry name" value="Immunoglobulins"/>
    <property type="match status" value="2"/>
</dbReference>
<evidence type="ECO:0000259" key="5">
    <source>
        <dbReference type="PROSITE" id="PS50835"/>
    </source>
</evidence>
<dbReference type="InterPro" id="IPR013783">
    <property type="entry name" value="Ig-like_fold"/>
</dbReference>
<feature type="non-terminal residue" evidence="7">
    <location>
        <position position="199"/>
    </location>
</feature>
<dbReference type="InterPro" id="IPR007110">
    <property type="entry name" value="Ig-like_dom"/>
</dbReference>
<dbReference type="GeneID" id="101397744"/>
<dbReference type="PANTHER" id="PTHR44337">
    <property type="entry name" value="CARCINOEMBRYONIC ANTIGEN-RELATED CELL ADHESION MOLECULE 8"/>
    <property type="match status" value="1"/>
</dbReference>
<proteinExistence type="predicted"/>
<accession>A0ABM1C715</accession>
<evidence type="ECO:0000256" key="2">
    <source>
        <dbReference type="ARBA" id="ARBA00023157"/>
    </source>
</evidence>
<dbReference type="InterPro" id="IPR036179">
    <property type="entry name" value="Ig-like_dom_sf"/>
</dbReference>
<dbReference type="RefSeq" id="XP_014635346.1">
    <property type="nucleotide sequence ID" value="XM_014779860.1"/>
</dbReference>
<dbReference type="InterPro" id="IPR052598">
    <property type="entry name" value="IgSF_CEA-related"/>
</dbReference>
<dbReference type="InterPro" id="IPR003598">
    <property type="entry name" value="Ig_sub2"/>
</dbReference>
<keyword evidence="1" id="KW-0732">Signal</keyword>
<evidence type="ECO:0000256" key="1">
    <source>
        <dbReference type="ARBA" id="ARBA00022729"/>
    </source>
</evidence>
<dbReference type="SUPFAM" id="SSF48726">
    <property type="entry name" value="Immunoglobulin"/>
    <property type="match status" value="2"/>
</dbReference>
<dbReference type="Pfam" id="PF13927">
    <property type="entry name" value="Ig_3"/>
    <property type="match status" value="2"/>
</dbReference>
<organism evidence="6 7">
    <name type="scientific">Ceratotherium simum simum</name>
    <name type="common">Southern white rhinoceros</name>
    <dbReference type="NCBI Taxonomy" id="73337"/>
    <lineage>
        <taxon>Eukaryota</taxon>
        <taxon>Metazoa</taxon>
        <taxon>Chordata</taxon>
        <taxon>Craniata</taxon>
        <taxon>Vertebrata</taxon>
        <taxon>Euteleostomi</taxon>
        <taxon>Mammalia</taxon>
        <taxon>Eutheria</taxon>
        <taxon>Laurasiatheria</taxon>
        <taxon>Perissodactyla</taxon>
        <taxon>Rhinocerotidae</taxon>
        <taxon>Ceratotherium</taxon>
    </lineage>
</organism>
<dbReference type="SMART" id="SM00408">
    <property type="entry name" value="IGc2"/>
    <property type="match status" value="2"/>
</dbReference>
<evidence type="ECO:0000256" key="3">
    <source>
        <dbReference type="ARBA" id="ARBA00023180"/>
    </source>
</evidence>
<dbReference type="PANTHER" id="PTHR44337:SF20">
    <property type="entry name" value="CARCINOEMBRYONIC ANTIGEN-RELATED CELL ADHESION MOLECULE 5-RELATED"/>
    <property type="match status" value="1"/>
</dbReference>
<dbReference type="Proteomes" id="UP000694910">
    <property type="component" value="Unplaced"/>
</dbReference>
<evidence type="ECO:0000313" key="7">
    <source>
        <dbReference type="RefSeq" id="XP_014635346.1"/>
    </source>
</evidence>
<keyword evidence="2" id="KW-1015">Disulfide bond</keyword>